<dbReference type="Proteomes" id="UP000029579">
    <property type="component" value="Unassembled WGS sequence"/>
</dbReference>
<evidence type="ECO:0000313" key="3">
    <source>
        <dbReference type="EMBL" id="KGF05009.1"/>
    </source>
</evidence>
<organism evidence="3 4">
    <name type="scientific">Anaerococcus lactolyticus S7-1-13</name>
    <dbReference type="NCBI Taxonomy" id="1284686"/>
    <lineage>
        <taxon>Bacteria</taxon>
        <taxon>Bacillati</taxon>
        <taxon>Bacillota</taxon>
        <taxon>Tissierellia</taxon>
        <taxon>Tissierellales</taxon>
        <taxon>Peptoniphilaceae</taxon>
        <taxon>Anaerococcus</taxon>
    </lineage>
</organism>
<dbReference type="RefSeq" id="WP_037326487.1">
    <property type="nucleotide sequence ID" value="NZ_JRMW01000021.1"/>
</dbReference>
<keyword evidence="1" id="KW-0812">Transmembrane</keyword>
<feature type="transmembrane region" description="Helical" evidence="1">
    <location>
        <begin position="12"/>
        <end position="28"/>
    </location>
</feature>
<keyword evidence="1" id="KW-0472">Membrane</keyword>
<accession>A0A095Z960</accession>
<dbReference type="EMBL" id="JRMW01000021">
    <property type="protein sequence ID" value="KGF05009.1"/>
    <property type="molecule type" value="Genomic_DNA"/>
</dbReference>
<name>A0A095Z960_9FIRM</name>
<sequence>MKRIGKEKTLSMIMFLFGLLFFVMTIQIPSTQSQFFDSRFMPLVMSIILMALGITRFIKYRNEEVVEKAKVDYKTLFTTIILLILYIFAYSKLGFVIASGLFIFLEILNLKPKYIEYTKVNYLALIVFSLIFPVLIYYLFYFGFKIVLPAGLLYGIL</sequence>
<protein>
    <recommendedName>
        <fullName evidence="2">DUF1468 domain-containing protein</fullName>
    </recommendedName>
</protein>
<dbReference type="InterPro" id="IPR009936">
    <property type="entry name" value="DUF1468"/>
</dbReference>
<evidence type="ECO:0000259" key="2">
    <source>
        <dbReference type="Pfam" id="PF07331"/>
    </source>
</evidence>
<feature type="domain" description="DUF1468" evidence="2">
    <location>
        <begin position="12"/>
        <end position="149"/>
    </location>
</feature>
<dbReference type="eggNOG" id="ENOG50339M2">
    <property type="taxonomic scope" value="Bacteria"/>
</dbReference>
<gene>
    <name evidence="3" type="ORF">HMPREF1630_01725</name>
</gene>
<keyword evidence="1" id="KW-1133">Transmembrane helix</keyword>
<feature type="transmembrane region" description="Helical" evidence="1">
    <location>
        <begin position="40"/>
        <end position="59"/>
    </location>
</feature>
<dbReference type="Pfam" id="PF07331">
    <property type="entry name" value="TctB"/>
    <property type="match status" value="1"/>
</dbReference>
<evidence type="ECO:0000313" key="4">
    <source>
        <dbReference type="Proteomes" id="UP000029579"/>
    </source>
</evidence>
<reference evidence="3 4" key="1">
    <citation type="submission" date="2014-07" db="EMBL/GenBank/DDBJ databases">
        <authorList>
            <person name="McCorrison J."/>
            <person name="Sanka R."/>
            <person name="Torralba M."/>
            <person name="Gillis M."/>
            <person name="Haft D.H."/>
            <person name="Methe B."/>
            <person name="Sutton G."/>
            <person name="Nelson K.E."/>
        </authorList>
    </citation>
    <scope>NUCLEOTIDE SEQUENCE [LARGE SCALE GENOMIC DNA]</scope>
    <source>
        <strain evidence="3 4">S7-1-13</strain>
    </source>
</reference>
<evidence type="ECO:0000256" key="1">
    <source>
        <dbReference type="SAM" id="Phobius"/>
    </source>
</evidence>
<comment type="caution">
    <text evidence="3">The sequence shown here is derived from an EMBL/GenBank/DDBJ whole genome shotgun (WGS) entry which is preliminary data.</text>
</comment>
<feature type="transmembrane region" description="Helical" evidence="1">
    <location>
        <begin position="122"/>
        <end position="144"/>
    </location>
</feature>
<proteinExistence type="predicted"/>
<dbReference type="AlphaFoldDB" id="A0A095Z960"/>